<dbReference type="EMBL" id="BAAAZI010000011">
    <property type="protein sequence ID" value="GAA4144711.1"/>
    <property type="molecule type" value="Genomic_DNA"/>
</dbReference>
<dbReference type="Proteomes" id="UP001500101">
    <property type="component" value="Unassembled WGS sequence"/>
</dbReference>
<feature type="transmembrane region" description="Helical" evidence="1">
    <location>
        <begin position="140"/>
        <end position="169"/>
    </location>
</feature>
<organism evidence="2 3">
    <name type="scientific">Sphingobacterium kyonggiense</name>
    <dbReference type="NCBI Taxonomy" id="714075"/>
    <lineage>
        <taxon>Bacteria</taxon>
        <taxon>Pseudomonadati</taxon>
        <taxon>Bacteroidota</taxon>
        <taxon>Sphingobacteriia</taxon>
        <taxon>Sphingobacteriales</taxon>
        <taxon>Sphingobacteriaceae</taxon>
        <taxon>Sphingobacterium</taxon>
    </lineage>
</organism>
<name>A0ABP7Z0A4_9SPHI</name>
<reference evidence="3" key="1">
    <citation type="journal article" date="2019" name="Int. J. Syst. Evol. Microbiol.">
        <title>The Global Catalogue of Microorganisms (GCM) 10K type strain sequencing project: providing services to taxonomists for standard genome sequencing and annotation.</title>
        <authorList>
            <consortium name="The Broad Institute Genomics Platform"/>
            <consortium name="The Broad Institute Genome Sequencing Center for Infectious Disease"/>
            <person name="Wu L."/>
            <person name="Ma J."/>
        </authorList>
    </citation>
    <scope>NUCLEOTIDE SEQUENCE [LARGE SCALE GENOMIC DNA]</scope>
    <source>
        <strain evidence="3">JCM 16704</strain>
    </source>
</reference>
<keyword evidence="1" id="KW-0812">Transmembrane</keyword>
<proteinExistence type="predicted"/>
<evidence type="ECO:0000313" key="2">
    <source>
        <dbReference type="EMBL" id="GAA4144711.1"/>
    </source>
</evidence>
<evidence type="ECO:0000313" key="3">
    <source>
        <dbReference type="Proteomes" id="UP001500101"/>
    </source>
</evidence>
<accession>A0ABP7Z0A4</accession>
<keyword evidence="1" id="KW-1133">Transmembrane helix</keyword>
<feature type="transmembrane region" description="Helical" evidence="1">
    <location>
        <begin position="175"/>
        <end position="192"/>
    </location>
</feature>
<comment type="caution">
    <text evidence="2">The sequence shown here is derived from an EMBL/GenBank/DDBJ whole genome shotgun (WGS) entry which is preliminary data.</text>
</comment>
<evidence type="ECO:0000256" key="1">
    <source>
        <dbReference type="SAM" id="Phobius"/>
    </source>
</evidence>
<feature type="transmembrane region" description="Helical" evidence="1">
    <location>
        <begin position="30"/>
        <end position="51"/>
    </location>
</feature>
<keyword evidence="3" id="KW-1185">Reference proteome</keyword>
<protein>
    <submittedName>
        <fullName evidence="2">Uncharacterized protein</fullName>
    </submittedName>
</protein>
<feature type="transmembrane region" description="Helical" evidence="1">
    <location>
        <begin position="7"/>
        <end position="24"/>
    </location>
</feature>
<sequence>MFAGFAKVYAFTVLPAYFLSVLWWKGFPSWLYVLLLLTVTLQVILWTVLLLRFLKIKKQDSKLFLAKETTVIWVCVVLAVSVKLILQAISIIPSLSQLVYGFRPIVIAYLHLVLLVIISLFILGYAFQNQSLQLNRGIRFGIYGLLFGIFMNEFMLMIQGVAGLLRFPIYGTHEALGIAAVIMVISISLILANQAKSSCKEMPSSKTSF</sequence>
<feature type="transmembrane region" description="Helical" evidence="1">
    <location>
        <begin position="105"/>
        <end position="128"/>
    </location>
</feature>
<keyword evidence="1" id="KW-0472">Membrane</keyword>
<feature type="transmembrane region" description="Helical" evidence="1">
    <location>
        <begin position="71"/>
        <end position="93"/>
    </location>
</feature>
<gene>
    <name evidence="2" type="ORF">GCM10022216_27930</name>
</gene>